<dbReference type="Proteomes" id="UP000767291">
    <property type="component" value="Unassembled WGS sequence"/>
</dbReference>
<evidence type="ECO:0000313" key="8">
    <source>
        <dbReference type="EMBL" id="MBP1856013.1"/>
    </source>
</evidence>
<gene>
    <name evidence="8" type="ORF">J2Z43_002415</name>
</gene>
<dbReference type="PANTHER" id="PTHR48069">
    <property type="entry name" value="DIHYDROFOLATE REDUCTASE"/>
    <property type="match status" value="1"/>
</dbReference>
<evidence type="ECO:0000256" key="4">
    <source>
        <dbReference type="ARBA" id="ARBA00022563"/>
    </source>
</evidence>
<evidence type="ECO:0000256" key="6">
    <source>
        <dbReference type="ARBA" id="ARBA00023002"/>
    </source>
</evidence>
<evidence type="ECO:0000256" key="2">
    <source>
        <dbReference type="ARBA" id="ARBA00009539"/>
    </source>
</evidence>
<evidence type="ECO:0000256" key="3">
    <source>
        <dbReference type="ARBA" id="ARBA00012856"/>
    </source>
</evidence>
<reference evidence="8 9" key="1">
    <citation type="submission" date="2021-03" db="EMBL/GenBank/DDBJ databases">
        <title>Genomic Encyclopedia of Type Strains, Phase IV (KMG-IV): sequencing the most valuable type-strain genomes for metagenomic binning, comparative biology and taxonomic classification.</title>
        <authorList>
            <person name="Goeker M."/>
        </authorList>
    </citation>
    <scope>NUCLEOTIDE SEQUENCE [LARGE SCALE GENOMIC DNA]</scope>
    <source>
        <strain evidence="8 9">DSM 1289</strain>
    </source>
</reference>
<dbReference type="InterPro" id="IPR001796">
    <property type="entry name" value="DHFR_dom"/>
</dbReference>
<dbReference type="CDD" id="cd00209">
    <property type="entry name" value="DHFR"/>
    <property type="match status" value="1"/>
</dbReference>
<evidence type="ECO:0000256" key="1">
    <source>
        <dbReference type="ARBA" id="ARBA00004903"/>
    </source>
</evidence>
<sequence>MKAIVNVDKNWGIGHDGDLLQFIPGDMKFFKENTIGNVVVMGRTTFDSLPGKQPLKDRTNIVLTKNKSFQNDGVIVLNSVEEVLEEVKKYSEDEVYIIGGEMIYKQLLPYCKEAYITKNSSVNDADKFFPRLDQDSNWEMIYESEKQQHKDIEYVFTTYKNNNL</sequence>
<dbReference type="GO" id="GO:0004146">
    <property type="term" value="F:dihydrofolate reductase activity"/>
    <property type="evidence" value="ECO:0007669"/>
    <property type="project" value="UniProtKB-EC"/>
</dbReference>
<evidence type="ECO:0000313" key="9">
    <source>
        <dbReference type="Proteomes" id="UP000767291"/>
    </source>
</evidence>
<feature type="domain" description="DHFR" evidence="7">
    <location>
        <begin position="1"/>
        <end position="161"/>
    </location>
</feature>
<dbReference type="EMBL" id="JAGGJX010000006">
    <property type="protein sequence ID" value="MBP1856013.1"/>
    <property type="molecule type" value="Genomic_DNA"/>
</dbReference>
<keyword evidence="6 8" id="KW-0560">Oxidoreductase</keyword>
<comment type="caution">
    <text evidence="8">The sequence shown here is derived from an EMBL/GenBank/DDBJ whole genome shotgun (WGS) entry which is preliminary data.</text>
</comment>
<dbReference type="Gene3D" id="3.40.430.10">
    <property type="entry name" value="Dihydrofolate Reductase, subunit A"/>
    <property type="match status" value="1"/>
</dbReference>
<dbReference type="PANTHER" id="PTHR48069:SF3">
    <property type="entry name" value="DIHYDROFOLATE REDUCTASE"/>
    <property type="match status" value="1"/>
</dbReference>
<protein>
    <recommendedName>
        <fullName evidence="3">dihydrofolate reductase</fullName>
        <ecNumber evidence="3">1.5.1.3</ecNumber>
    </recommendedName>
</protein>
<dbReference type="EC" id="1.5.1.3" evidence="3"/>
<dbReference type="SUPFAM" id="SSF53597">
    <property type="entry name" value="Dihydrofolate reductase-like"/>
    <property type="match status" value="1"/>
</dbReference>
<name>A0ABS4EDJ2_9FIRM</name>
<dbReference type="PROSITE" id="PS51330">
    <property type="entry name" value="DHFR_2"/>
    <property type="match status" value="1"/>
</dbReference>
<dbReference type="Pfam" id="PF00186">
    <property type="entry name" value="DHFR_1"/>
    <property type="match status" value="1"/>
</dbReference>
<keyword evidence="9" id="KW-1185">Reference proteome</keyword>
<proteinExistence type="inferred from homology"/>
<comment type="pathway">
    <text evidence="1">Cofactor biosynthesis; tetrahydrofolate biosynthesis; 5,6,7,8-tetrahydrofolate from 7,8-dihydrofolate: step 1/1.</text>
</comment>
<keyword evidence="5" id="KW-0521">NADP</keyword>
<organism evidence="8 9">
    <name type="scientific">Metaclostridioides mangenotii</name>
    <dbReference type="NCBI Taxonomy" id="1540"/>
    <lineage>
        <taxon>Bacteria</taxon>
        <taxon>Bacillati</taxon>
        <taxon>Bacillota</taxon>
        <taxon>Clostridia</taxon>
        <taxon>Peptostreptococcales</taxon>
        <taxon>Peptostreptococcaceae</taxon>
        <taxon>Metaclostridioides</taxon>
    </lineage>
</organism>
<evidence type="ECO:0000256" key="5">
    <source>
        <dbReference type="ARBA" id="ARBA00022857"/>
    </source>
</evidence>
<accession>A0ABS4EDJ2</accession>
<dbReference type="InterPro" id="IPR024072">
    <property type="entry name" value="DHFR-like_dom_sf"/>
</dbReference>
<dbReference type="InterPro" id="IPR012259">
    <property type="entry name" value="DHFR"/>
</dbReference>
<comment type="similarity">
    <text evidence="2">Belongs to the dihydrofolate reductase family.</text>
</comment>
<dbReference type="RefSeq" id="WP_209457388.1">
    <property type="nucleotide sequence ID" value="NZ_BAAACS010000016.1"/>
</dbReference>
<dbReference type="PRINTS" id="PR00070">
    <property type="entry name" value="DHFR"/>
</dbReference>
<evidence type="ECO:0000259" key="7">
    <source>
        <dbReference type="PROSITE" id="PS51330"/>
    </source>
</evidence>
<keyword evidence="4" id="KW-0554">One-carbon metabolism</keyword>